<evidence type="ECO:0008006" key="3">
    <source>
        <dbReference type="Google" id="ProtNLM"/>
    </source>
</evidence>
<evidence type="ECO:0000313" key="1">
    <source>
        <dbReference type="EMBL" id="AMP98381.1"/>
    </source>
</evidence>
<dbReference type="RefSeq" id="WP_084359141.1">
    <property type="nucleotide sequence ID" value="NZ_CP014504.1"/>
</dbReference>
<dbReference type="EMBL" id="CP014504">
    <property type="protein sequence ID" value="AMP98381.1"/>
    <property type="molecule type" value="Genomic_DNA"/>
</dbReference>
<keyword evidence="2" id="KW-1185">Reference proteome</keyword>
<accession>A0A127VB34</accession>
<reference evidence="1 2" key="1">
    <citation type="submission" date="2016-03" db="EMBL/GenBank/DDBJ databases">
        <title>Complete genome sequence of Pedobacter cryoconitis PAMC 27485.</title>
        <authorList>
            <person name="Lee J."/>
            <person name="Kim O.-S."/>
        </authorList>
    </citation>
    <scope>NUCLEOTIDE SEQUENCE [LARGE SCALE GENOMIC DNA]</scope>
    <source>
        <strain evidence="1 2">PAMC 27485</strain>
    </source>
</reference>
<proteinExistence type="predicted"/>
<sequence length="401" mass="46105">MSLSERIIASNKGMLAEMVQLKYQAMTESAFRFFRGTCEIFYQDLSLWKAMPKSPLSWICGDLHVENFGSYKADDGQVYFDLNDFDEALLAPVAFELVRMLTSIFLCFDFLELEDLKAMNMANVFLKNYSAVLARGKALAIEPRIAKGIICTFLMAVSKRKQSRLLDKRTEVRKRKLVLSLEDERHFELDKDLRKDLVEHLTDWINNHSRSPYNYKVRDVVFRLAGTGSVGTKRYMFLLENLLKKGKYLIVDMKQSQPSALTPYVKVSQPQWETEAERVVFAQELSQHMPCSLLSHTVFKGDAFVVKEMQPAEDKIKFRLIQDQYRDIFQVIDDMAALTASAHIRSSGRKGSAIADELIEFGRSTAWQEKLIDYAFKYAQKVKKDFKVFKTGVDSGIYANS</sequence>
<dbReference type="KEGG" id="pcm:AY601_1464"/>
<dbReference type="Proteomes" id="UP000071561">
    <property type="component" value="Chromosome"/>
</dbReference>
<evidence type="ECO:0000313" key="2">
    <source>
        <dbReference type="Proteomes" id="UP000071561"/>
    </source>
</evidence>
<dbReference type="Pfam" id="PF10009">
    <property type="entry name" value="DUF2252"/>
    <property type="match status" value="1"/>
</dbReference>
<organism evidence="1 2">
    <name type="scientific">Pedobacter cryoconitis</name>
    <dbReference type="NCBI Taxonomy" id="188932"/>
    <lineage>
        <taxon>Bacteria</taxon>
        <taxon>Pseudomonadati</taxon>
        <taxon>Bacteroidota</taxon>
        <taxon>Sphingobacteriia</taxon>
        <taxon>Sphingobacteriales</taxon>
        <taxon>Sphingobacteriaceae</taxon>
        <taxon>Pedobacter</taxon>
    </lineage>
</organism>
<protein>
    <recommendedName>
        <fullName evidence="3">DUF2252 domain-containing protein</fullName>
    </recommendedName>
</protein>
<dbReference type="OrthoDB" id="1491115at2"/>
<dbReference type="AlphaFoldDB" id="A0A127VB34"/>
<dbReference type="PATRIC" id="fig|188932.3.peg.1522"/>
<dbReference type="PANTHER" id="PTHR39441">
    <property type="entry name" value="DUF2252 DOMAIN-CONTAINING PROTEIN"/>
    <property type="match status" value="1"/>
</dbReference>
<gene>
    <name evidence="1" type="ORF">AY601_1464</name>
</gene>
<name>A0A127VB34_9SPHI</name>
<dbReference type="PANTHER" id="PTHR39441:SF1">
    <property type="entry name" value="DUF2252 DOMAIN-CONTAINING PROTEIN"/>
    <property type="match status" value="1"/>
</dbReference>
<dbReference type="InterPro" id="IPR018721">
    <property type="entry name" value="DUF2252"/>
</dbReference>